<evidence type="ECO:0000313" key="6">
    <source>
        <dbReference type="EMBL" id="BBG31052.1"/>
    </source>
</evidence>
<feature type="domain" description="Gp5/Type VI secretion system Vgr protein OB-fold" evidence="3">
    <location>
        <begin position="435"/>
        <end position="504"/>
    </location>
</feature>
<dbReference type="NCBIfam" id="TIGR03361">
    <property type="entry name" value="VI_Rhs_Vgr"/>
    <property type="match status" value="1"/>
</dbReference>
<feature type="compositionally biased region" description="Polar residues" evidence="2">
    <location>
        <begin position="821"/>
        <end position="830"/>
    </location>
</feature>
<feature type="domain" description="DUF2345" evidence="4">
    <location>
        <begin position="676"/>
        <end position="823"/>
    </location>
</feature>
<feature type="region of interest" description="Disordered" evidence="2">
    <location>
        <begin position="819"/>
        <end position="838"/>
    </location>
</feature>
<dbReference type="Proteomes" id="UP000267342">
    <property type="component" value="Chromosome"/>
</dbReference>
<dbReference type="InterPro" id="IPR037026">
    <property type="entry name" value="Vgr_OB-fold_dom_sf"/>
</dbReference>
<dbReference type="Pfam" id="PF05954">
    <property type="entry name" value="Phage_GPD"/>
    <property type="match status" value="1"/>
</dbReference>
<dbReference type="NCBIfam" id="TIGR01646">
    <property type="entry name" value="vgr_GE"/>
    <property type="match status" value="1"/>
</dbReference>
<gene>
    <name evidence="6" type="ORF">ZBT109_2320</name>
</gene>
<dbReference type="RefSeq" id="WP_084261974.1">
    <property type="nucleotide sequence ID" value="NZ_AP018933.1"/>
</dbReference>
<keyword evidence="7" id="KW-1185">Reference proteome</keyword>
<dbReference type="Gene3D" id="2.40.50.230">
    <property type="entry name" value="Gp5 N-terminal domain"/>
    <property type="match status" value="1"/>
</dbReference>
<evidence type="ECO:0000259" key="5">
    <source>
        <dbReference type="Pfam" id="PF13296"/>
    </source>
</evidence>
<dbReference type="AlphaFoldDB" id="A0A348HHF0"/>
<dbReference type="OrthoDB" id="9762420at2"/>
<evidence type="ECO:0000259" key="4">
    <source>
        <dbReference type="Pfam" id="PF10106"/>
    </source>
</evidence>
<dbReference type="InterPro" id="IPR028244">
    <property type="entry name" value="T6SS_Rhs_Vgr_dom"/>
</dbReference>
<dbReference type="SUPFAM" id="SSF69255">
    <property type="entry name" value="gp5 N-terminal domain-like"/>
    <property type="match status" value="1"/>
</dbReference>
<sequence length="930" mass="101132">MASLSSLQQLFDITLSDAGRLLTLSTPLGSHALLVQRVVAHEQLSAPFTFTVDCLSQQHDLDLRQLLAQPVTLSLLQADGTYRDLHAIVSDAALLGSDGGVSDYQLVLKPWLTLLEHVCDSRIFQDLTVVEIVTQVLEGHSFSEGGFRFDLRHQDRYPKRSYCVQYRESSYHFISRLLEEEGIWWYVAQEQDKHVIVFTDDNDTCPNVSPETIRFHRQSATEQFDSLTDWGHLRRVQPTRVSLGSFDYKAPGAPTRVQLDTVDDQSGLPVLEQYDYSGEYSFPRYDRGHQLGETLMEGHESQAERFTGAGGIRQLSVGHGFVLSQHPNHDSGGMEKRTFLLLELSWAAENNLPMAAVRRQMPGSLEPQLEALRDVTGHTVEGASEQDTAGTAFFHVQLEAQYRNVPYRAPITHTKPELGGPQTAIVVGPANEQIHTDSLNRVKVQFHWDRTGQYTEKSSCWLRVSQDNADSGWGAVFVPRIGQEVIVSFLEGDPDRPLITGRVYNGDRQPLWHSNGLLSGFHTQNYHGGGYNELVFDDATGQSRIRLGTDQQHSQLNLGYLIHQEGNDRGAFRGLGFELRSDAYGAVRANQGLYLSSWGQAHASGDQLDVDPARQQLTNAQRLNDQLSDLAKQHKADALTSTEPLTKAAEQASTALAGTSHSSGDSAAAQASASGGTGQSRKMSEPWLHAASPAGISLTTPQSTHLAQGEHLTLTSGQDTTIATGKSLLASITEKLSVFVYNAGIKLFAGKGKVEIQAQSDELALTAQKDVHVSSTQGKVEVAATDEILLSCGGGYIRIKGGNIEIHAPGTISVKGAQHAFSGSTSQSPTLPELPTSEPGNLQLWHAYAQGEAVPGAKYRATLSDGSVREGALDASGKAMLTGVPPGGAAVEFFREPTPVSGDANVWPRWQGKGKPLNLAGIDPSSDITK</sequence>
<dbReference type="InterPro" id="IPR006531">
    <property type="entry name" value="Gp5/Vgr_OB"/>
</dbReference>
<dbReference type="InterPro" id="IPR017847">
    <property type="entry name" value="T6SS_RhsGE_Vgr_subset"/>
</dbReference>
<feature type="region of interest" description="Disordered" evidence="2">
    <location>
        <begin position="634"/>
        <end position="683"/>
    </location>
</feature>
<dbReference type="EMBL" id="AP018933">
    <property type="protein sequence ID" value="BBG31052.1"/>
    <property type="molecule type" value="Genomic_DNA"/>
</dbReference>
<dbReference type="KEGG" id="zpl:ZBT109_2320"/>
<dbReference type="InterPro" id="IPR006533">
    <property type="entry name" value="T6SS_Vgr_RhsGE"/>
</dbReference>
<protein>
    <submittedName>
        <fullName evidence="6">Rhs element Vgr protein</fullName>
    </submittedName>
</protein>
<dbReference type="Pfam" id="PF04717">
    <property type="entry name" value="Phage_base_V"/>
    <property type="match status" value="1"/>
</dbReference>
<feature type="compositionally biased region" description="Low complexity" evidence="2">
    <location>
        <begin position="660"/>
        <end position="674"/>
    </location>
</feature>
<evidence type="ECO:0000259" key="3">
    <source>
        <dbReference type="Pfam" id="PF04717"/>
    </source>
</evidence>
<dbReference type="Pfam" id="PF10106">
    <property type="entry name" value="DUF2345"/>
    <property type="match status" value="1"/>
</dbReference>
<feature type="domain" description="Putative type VI secretion system Rhs element associated Vgr" evidence="5">
    <location>
        <begin position="524"/>
        <end position="631"/>
    </location>
</feature>
<dbReference type="SUPFAM" id="SSF69349">
    <property type="entry name" value="Phage fibre proteins"/>
    <property type="match status" value="1"/>
</dbReference>
<evidence type="ECO:0000256" key="2">
    <source>
        <dbReference type="SAM" id="MobiDB-lite"/>
    </source>
</evidence>
<name>A0A348HHF0_9GAMM</name>
<comment type="similarity">
    <text evidence="1">Belongs to the VgrG protein family.</text>
</comment>
<dbReference type="Gene3D" id="2.30.110.50">
    <property type="match status" value="1"/>
</dbReference>
<dbReference type="Gene3D" id="3.55.50.10">
    <property type="entry name" value="Baseplate protein-like domains"/>
    <property type="match status" value="1"/>
</dbReference>
<proteinExistence type="inferred from homology"/>
<dbReference type="Pfam" id="PF13296">
    <property type="entry name" value="T6SS_Vgr"/>
    <property type="match status" value="1"/>
</dbReference>
<dbReference type="SUPFAM" id="SSF69279">
    <property type="entry name" value="Phage tail proteins"/>
    <property type="match status" value="2"/>
</dbReference>
<dbReference type="Gene3D" id="4.10.220.110">
    <property type="match status" value="1"/>
</dbReference>
<organism evidence="6 7">
    <name type="scientific">Zymobacter palmae</name>
    <dbReference type="NCBI Taxonomy" id="33074"/>
    <lineage>
        <taxon>Bacteria</taxon>
        <taxon>Pseudomonadati</taxon>
        <taxon>Pseudomonadota</taxon>
        <taxon>Gammaproteobacteria</taxon>
        <taxon>Oceanospirillales</taxon>
        <taxon>Halomonadaceae</taxon>
        <taxon>Zymobacter group</taxon>
        <taxon>Zymobacter</taxon>
    </lineage>
</organism>
<reference evidence="6 7" key="1">
    <citation type="submission" date="2018-09" db="EMBL/GenBank/DDBJ databases">
        <title>Zymobacter palmae IAM14233 (=T109) whole genome analysis.</title>
        <authorList>
            <person name="Yanase H."/>
        </authorList>
    </citation>
    <scope>NUCLEOTIDE SEQUENCE [LARGE SCALE GENOMIC DNA]</scope>
    <source>
        <strain evidence="6 7">IAM14233</strain>
    </source>
</reference>
<evidence type="ECO:0000313" key="7">
    <source>
        <dbReference type="Proteomes" id="UP000267342"/>
    </source>
</evidence>
<dbReference type="STRING" id="1123510.GCA_000620025_01871"/>
<dbReference type="InterPro" id="IPR018769">
    <property type="entry name" value="VgrG2_DUF2345"/>
</dbReference>
<accession>A0A348HHF0</accession>
<evidence type="ECO:0000256" key="1">
    <source>
        <dbReference type="ARBA" id="ARBA00005558"/>
    </source>
</evidence>